<gene>
    <name evidence="1" type="primary">mqnB</name>
    <name evidence="4" type="ORF">ACFQ4B_10825</name>
</gene>
<dbReference type="NCBIfam" id="NF006087">
    <property type="entry name" value="PRK08236.1"/>
    <property type="match status" value="1"/>
</dbReference>
<name>A0ABW3ULA9_9BACL</name>
<evidence type="ECO:0000313" key="4">
    <source>
        <dbReference type="EMBL" id="MFD1220616.1"/>
    </source>
</evidence>
<sequence>MSTDYSKEAAESAGTGAGSLTGSRRILIMTAVDAERDAVVRGLRGNPRFDVRSAGVGPVEAAVTTATLLATANEAYDLVVCAGIAGGFKGQAEIGSLVVASEIVAADLGAQTPDGFLSLDELGFGSSRIAAATELVEPVTSALRSAGLQAVSAPVLTLSTVTGTAESAEELASRIPGAAAEGMEGFGIAAAAHKVGIPVLEIRSISNAVGPRDKAAWRIGDALQSLEAASTVLMEVL</sequence>
<keyword evidence="5" id="KW-1185">Reference proteome</keyword>
<dbReference type="PANTHER" id="PTHR46832:SF2">
    <property type="entry name" value="FUTALOSINE HYDROLASE"/>
    <property type="match status" value="1"/>
</dbReference>
<proteinExistence type="inferred from homology"/>
<evidence type="ECO:0000259" key="3">
    <source>
        <dbReference type="Pfam" id="PF01048"/>
    </source>
</evidence>
<dbReference type="InterPro" id="IPR035994">
    <property type="entry name" value="Nucleoside_phosphorylase_sf"/>
</dbReference>
<dbReference type="Gene3D" id="3.40.50.1580">
    <property type="entry name" value="Nucleoside phosphorylase domain"/>
    <property type="match status" value="1"/>
</dbReference>
<feature type="domain" description="Nucleoside phosphorylase" evidence="3">
    <location>
        <begin position="53"/>
        <end position="230"/>
    </location>
</feature>
<comment type="pathway">
    <text evidence="1">Quinol/quinone metabolism; menaquinone biosynthesis.</text>
</comment>
<accession>A0ABW3ULA9</accession>
<comment type="similarity">
    <text evidence="1">Belongs to the PNP/UDP phosphorylase family. Futalosine hydrolase subfamily.</text>
</comment>
<dbReference type="InterPro" id="IPR019963">
    <property type="entry name" value="FL_hydrolase_MqnB"/>
</dbReference>
<evidence type="ECO:0000256" key="1">
    <source>
        <dbReference type="HAMAP-Rule" id="MF_00991"/>
    </source>
</evidence>
<evidence type="ECO:0000256" key="2">
    <source>
        <dbReference type="NCBIfam" id="TIGR03664"/>
    </source>
</evidence>
<dbReference type="GO" id="GO:0016798">
    <property type="term" value="F:hydrolase activity, acting on glycosyl bonds"/>
    <property type="evidence" value="ECO:0007669"/>
    <property type="project" value="UniProtKB-KW"/>
</dbReference>
<dbReference type="RefSeq" id="WP_345587215.1">
    <property type="nucleotide sequence ID" value="NZ_BAABJG010000006.1"/>
</dbReference>
<comment type="function">
    <text evidence="1">Catalyzes the hydrolysis of futalosine (FL) to dehypoxanthine futalosine (DHFL) and hypoxanthine, a step in the biosynthesis of menaquinone (MK, vitamin K2).</text>
</comment>
<dbReference type="Pfam" id="PF01048">
    <property type="entry name" value="PNP_UDP_1"/>
    <property type="match status" value="1"/>
</dbReference>
<evidence type="ECO:0000313" key="5">
    <source>
        <dbReference type="Proteomes" id="UP001597180"/>
    </source>
</evidence>
<dbReference type="EC" id="3.2.2.26" evidence="1 2"/>
<keyword evidence="4" id="KW-0326">Glycosidase</keyword>
<organism evidence="4 5">
    <name type="scientific">Paenibacillus vulneris</name>
    <dbReference type="NCBI Taxonomy" id="1133364"/>
    <lineage>
        <taxon>Bacteria</taxon>
        <taxon>Bacillati</taxon>
        <taxon>Bacillota</taxon>
        <taxon>Bacilli</taxon>
        <taxon>Bacillales</taxon>
        <taxon>Paenibacillaceae</taxon>
        <taxon>Paenibacillus</taxon>
    </lineage>
</organism>
<dbReference type="EMBL" id="JBHTLU010000013">
    <property type="protein sequence ID" value="MFD1220616.1"/>
    <property type="molecule type" value="Genomic_DNA"/>
</dbReference>
<protein>
    <recommendedName>
        <fullName evidence="1 2">Futalosine hydrolase</fullName>
        <shortName evidence="1">FL hydrolase</shortName>
        <ecNumber evidence="1 2">3.2.2.26</ecNumber>
    </recommendedName>
    <alternativeName>
        <fullName evidence="1">Futalosine nucleosidase</fullName>
    </alternativeName>
    <alternativeName>
        <fullName evidence="1">Menaquinone biosynthetic enzyme MqnB</fullName>
    </alternativeName>
</protein>
<keyword evidence="1 4" id="KW-0378">Hydrolase</keyword>
<comment type="caution">
    <text evidence="4">The sequence shown here is derived from an EMBL/GenBank/DDBJ whole genome shotgun (WGS) entry which is preliminary data.</text>
</comment>
<reference evidence="5" key="1">
    <citation type="journal article" date="2019" name="Int. J. Syst. Evol. Microbiol.">
        <title>The Global Catalogue of Microorganisms (GCM) 10K type strain sequencing project: providing services to taxonomists for standard genome sequencing and annotation.</title>
        <authorList>
            <consortium name="The Broad Institute Genomics Platform"/>
            <consortium name="The Broad Institute Genome Sequencing Center for Infectious Disease"/>
            <person name="Wu L."/>
            <person name="Ma J."/>
        </authorList>
    </citation>
    <scope>NUCLEOTIDE SEQUENCE [LARGE SCALE GENOMIC DNA]</scope>
    <source>
        <strain evidence="5">CCUG 53270</strain>
    </source>
</reference>
<dbReference type="SUPFAM" id="SSF53167">
    <property type="entry name" value="Purine and uridine phosphorylases"/>
    <property type="match status" value="1"/>
</dbReference>
<comment type="catalytic activity">
    <reaction evidence="1">
        <text>futalosine + H2O = dehypoxanthine futalosine + hypoxanthine</text>
        <dbReference type="Rhea" id="RHEA:25904"/>
        <dbReference type="ChEBI" id="CHEBI:15377"/>
        <dbReference type="ChEBI" id="CHEBI:17368"/>
        <dbReference type="ChEBI" id="CHEBI:58863"/>
        <dbReference type="ChEBI" id="CHEBI:58864"/>
        <dbReference type="EC" id="3.2.2.26"/>
    </reaction>
</comment>
<dbReference type="InterPro" id="IPR000845">
    <property type="entry name" value="Nucleoside_phosphorylase_d"/>
</dbReference>
<dbReference type="NCBIfam" id="TIGR03664">
    <property type="entry name" value="fut_nucase"/>
    <property type="match status" value="1"/>
</dbReference>
<dbReference type="PANTHER" id="PTHR46832">
    <property type="entry name" value="5'-METHYLTHIOADENOSINE/S-ADENOSYLHOMOCYSTEINE NUCLEOSIDASE"/>
    <property type="match status" value="1"/>
</dbReference>
<dbReference type="Proteomes" id="UP001597180">
    <property type="component" value="Unassembled WGS sequence"/>
</dbReference>
<dbReference type="HAMAP" id="MF_00991">
    <property type="entry name" value="MqnB"/>
    <property type="match status" value="1"/>
</dbReference>
<keyword evidence="1" id="KW-0474">Menaquinone biosynthesis</keyword>
<dbReference type="CDD" id="cd17766">
    <property type="entry name" value="futalosine_nucleosidase_MqnB"/>
    <property type="match status" value="1"/>
</dbReference>